<dbReference type="InParanoid" id="K1WW92"/>
<dbReference type="EMBL" id="JH921437">
    <property type="protein sequence ID" value="EKD17311.1"/>
    <property type="molecule type" value="Genomic_DNA"/>
</dbReference>
<protein>
    <submittedName>
        <fullName evidence="1">Uncharacterized protein</fullName>
    </submittedName>
</protein>
<reference evidence="1 2" key="1">
    <citation type="journal article" date="2012" name="BMC Genomics">
        <title>Sequencing the genome of Marssonina brunnea reveals fungus-poplar co-evolution.</title>
        <authorList>
            <person name="Zhu S."/>
            <person name="Cao Y.-Z."/>
            <person name="Jiang C."/>
            <person name="Tan B.-Y."/>
            <person name="Wang Z."/>
            <person name="Feng S."/>
            <person name="Zhang L."/>
            <person name="Su X.-H."/>
            <person name="Brejova B."/>
            <person name="Vinar T."/>
            <person name="Xu M."/>
            <person name="Wang M.-X."/>
            <person name="Zhang S.-G."/>
            <person name="Huang M.-R."/>
            <person name="Wu R."/>
            <person name="Zhou Y."/>
        </authorList>
    </citation>
    <scope>NUCLEOTIDE SEQUENCE [LARGE SCALE GENOMIC DNA]</scope>
    <source>
        <strain evidence="1 2">MB_m1</strain>
    </source>
</reference>
<proteinExistence type="predicted"/>
<keyword evidence="2" id="KW-1185">Reference proteome</keyword>
<dbReference type="Proteomes" id="UP000006753">
    <property type="component" value="Unassembled WGS sequence"/>
</dbReference>
<evidence type="ECO:0000313" key="1">
    <source>
        <dbReference type="EMBL" id="EKD17311.1"/>
    </source>
</evidence>
<dbReference type="AlphaFoldDB" id="K1WW92"/>
<evidence type="ECO:0000313" key="2">
    <source>
        <dbReference type="Proteomes" id="UP000006753"/>
    </source>
</evidence>
<dbReference type="HOGENOM" id="CLU_1283482_0_0_1"/>
<organism evidence="1 2">
    <name type="scientific">Marssonina brunnea f. sp. multigermtubi (strain MB_m1)</name>
    <name type="common">Marssonina leaf spot fungus</name>
    <dbReference type="NCBI Taxonomy" id="1072389"/>
    <lineage>
        <taxon>Eukaryota</taxon>
        <taxon>Fungi</taxon>
        <taxon>Dikarya</taxon>
        <taxon>Ascomycota</taxon>
        <taxon>Pezizomycotina</taxon>
        <taxon>Leotiomycetes</taxon>
        <taxon>Helotiales</taxon>
        <taxon>Drepanopezizaceae</taxon>
        <taxon>Drepanopeziza</taxon>
    </lineage>
</organism>
<gene>
    <name evidence="1" type="ORF">MBM_04888</name>
</gene>
<accession>K1WW92</accession>
<dbReference type="KEGG" id="mbe:MBM_04888"/>
<sequence length="215" mass="23635">MPGQSDDEKAKAQPAANDEALEDLEWIWDENNRKALGVICDLFGPAKFAKFMDTAIEGDPHQLWEVITTTQGAIALNNEGASNILRGQLATEKSIPAEESIDQYFSRLRSLQMQLENYPSPPSDGHMTCIMWNGLPKDPTLHTPPKFALSVRPPNLTLWRLIAGSEVYLTVVDEVVDVVAYRRGKEAVVGAIGAEEAGWDWNKDDASITIAQGNG</sequence>
<name>K1WW92_MARBU</name>